<reference evidence="1" key="2">
    <citation type="journal article" date="2008" name="Genome Biol.">
        <title>Improved genome assembly and evidence-based global gene model set for the chordate Ciona intestinalis: new insight into intron and operon populations.</title>
        <authorList>
            <person name="Satou Y."/>
            <person name="Mineta K."/>
            <person name="Ogasawara M."/>
            <person name="Sasakura Y."/>
            <person name="Shoguchi E."/>
            <person name="Ueno K."/>
            <person name="Yamada L."/>
            <person name="Matsumoto J."/>
            <person name="Wasserscheid J."/>
            <person name="Dewar K."/>
            <person name="Wiley G.B."/>
            <person name="Macmil S.L."/>
            <person name="Roe B.A."/>
            <person name="Zeller R.W."/>
            <person name="Hastings K.E."/>
            <person name="Lemaire P."/>
            <person name="Lindquist E."/>
            <person name="Endo T."/>
            <person name="Hotta K."/>
            <person name="Inaba K."/>
        </authorList>
    </citation>
    <scope>NUCLEOTIDE SEQUENCE [LARGE SCALE GENOMIC DNA]</scope>
    <source>
        <strain evidence="1">wild type</strain>
    </source>
</reference>
<protein>
    <submittedName>
        <fullName evidence="1">Uncharacterized protein</fullName>
    </submittedName>
</protein>
<evidence type="ECO:0000313" key="2">
    <source>
        <dbReference type="Proteomes" id="UP000008144"/>
    </source>
</evidence>
<reference evidence="1" key="4">
    <citation type="submission" date="2025-09" db="UniProtKB">
        <authorList>
            <consortium name="Ensembl"/>
        </authorList>
    </citation>
    <scope>IDENTIFICATION</scope>
</reference>
<reference evidence="1" key="3">
    <citation type="submission" date="2025-08" db="UniProtKB">
        <authorList>
            <consortium name="Ensembl"/>
        </authorList>
    </citation>
    <scope>IDENTIFICATION</scope>
</reference>
<keyword evidence="2" id="KW-1185">Reference proteome</keyword>
<dbReference type="Proteomes" id="UP000008144">
    <property type="component" value="Chromosome 6"/>
</dbReference>
<dbReference type="Ensembl" id="ENSCINT00000034590.1">
    <property type="protein sequence ID" value="ENSCINP00000032135.1"/>
    <property type="gene ID" value="ENSCING00000019331.1"/>
</dbReference>
<organism evidence="1 2">
    <name type="scientific">Ciona intestinalis</name>
    <name type="common">Transparent sea squirt</name>
    <name type="synonym">Ascidia intestinalis</name>
    <dbReference type="NCBI Taxonomy" id="7719"/>
    <lineage>
        <taxon>Eukaryota</taxon>
        <taxon>Metazoa</taxon>
        <taxon>Chordata</taxon>
        <taxon>Tunicata</taxon>
        <taxon>Ascidiacea</taxon>
        <taxon>Phlebobranchia</taxon>
        <taxon>Cionidae</taxon>
        <taxon>Ciona</taxon>
    </lineage>
</organism>
<dbReference type="EMBL" id="EAAA01002282">
    <property type="status" value="NOT_ANNOTATED_CDS"/>
    <property type="molecule type" value="Genomic_DNA"/>
</dbReference>
<accession>H2XR51</accession>
<reference evidence="2" key="1">
    <citation type="journal article" date="2002" name="Science">
        <title>The draft genome of Ciona intestinalis: insights into chordate and vertebrate origins.</title>
        <authorList>
            <person name="Dehal P."/>
            <person name="Satou Y."/>
            <person name="Campbell R.K."/>
            <person name="Chapman J."/>
            <person name="Degnan B."/>
            <person name="De Tomaso A."/>
            <person name="Davidson B."/>
            <person name="Di Gregorio A."/>
            <person name="Gelpke M."/>
            <person name="Goodstein D.M."/>
            <person name="Harafuji N."/>
            <person name="Hastings K.E."/>
            <person name="Ho I."/>
            <person name="Hotta K."/>
            <person name="Huang W."/>
            <person name="Kawashima T."/>
            <person name="Lemaire P."/>
            <person name="Martinez D."/>
            <person name="Meinertzhagen I.A."/>
            <person name="Necula S."/>
            <person name="Nonaka M."/>
            <person name="Putnam N."/>
            <person name="Rash S."/>
            <person name="Saiga H."/>
            <person name="Satake M."/>
            <person name="Terry A."/>
            <person name="Yamada L."/>
            <person name="Wang H.G."/>
            <person name="Awazu S."/>
            <person name="Azumi K."/>
            <person name="Boore J."/>
            <person name="Branno M."/>
            <person name="Chin-Bow S."/>
            <person name="DeSantis R."/>
            <person name="Doyle S."/>
            <person name="Francino P."/>
            <person name="Keys D.N."/>
            <person name="Haga S."/>
            <person name="Hayashi H."/>
            <person name="Hino K."/>
            <person name="Imai K.S."/>
            <person name="Inaba K."/>
            <person name="Kano S."/>
            <person name="Kobayashi K."/>
            <person name="Kobayashi M."/>
            <person name="Lee B.I."/>
            <person name="Makabe K.W."/>
            <person name="Manohar C."/>
            <person name="Matassi G."/>
            <person name="Medina M."/>
            <person name="Mochizuki Y."/>
            <person name="Mount S."/>
            <person name="Morishita T."/>
            <person name="Miura S."/>
            <person name="Nakayama A."/>
            <person name="Nishizaka S."/>
            <person name="Nomoto H."/>
            <person name="Ohta F."/>
            <person name="Oishi K."/>
            <person name="Rigoutsos I."/>
            <person name="Sano M."/>
            <person name="Sasaki A."/>
            <person name="Sasakura Y."/>
            <person name="Shoguchi E."/>
            <person name="Shin-i T."/>
            <person name="Spagnuolo A."/>
            <person name="Stainier D."/>
            <person name="Suzuki M.M."/>
            <person name="Tassy O."/>
            <person name="Takatori N."/>
            <person name="Tokuoka M."/>
            <person name="Yagi K."/>
            <person name="Yoshizaki F."/>
            <person name="Wada S."/>
            <person name="Zhang C."/>
            <person name="Hyatt P.D."/>
            <person name="Larimer F."/>
            <person name="Detter C."/>
            <person name="Doggett N."/>
            <person name="Glavina T."/>
            <person name="Hawkins T."/>
            <person name="Richardson P."/>
            <person name="Lucas S."/>
            <person name="Kohara Y."/>
            <person name="Levine M."/>
            <person name="Satoh N."/>
            <person name="Rokhsar D.S."/>
        </authorList>
    </citation>
    <scope>NUCLEOTIDE SEQUENCE [LARGE SCALE GENOMIC DNA]</scope>
</reference>
<dbReference type="InParanoid" id="H2XR51"/>
<dbReference type="AlphaFoldDB" id="H2XR51"/>
<name>H2XR51_CIOIN</name>
<proteinExistence type="predicted"/>
<sequence>MKETHYEQAKLTPSTYNQLKALKKFLAA</sequence>
<dbReference type="HOGENOM" id="CLU_3414167_0_0_1"/>
<evidence type="ECO:0000313" key="1">
    <source>
        <dbReference type="Ensembl" id="ENSCINP00000032135.1"/>
    </source>
</evidence>